<dbReference type="InterPro" id="IPR006683">
    <property type="entry name" value="Thioestr_dom"/>
</dbReference>
<dbReference type="InterPro" id="IPR029069">
    <property type="entry name" value="HotDog_dom_sf"/>
</dbReference>
<gene>
    <name evidence="3" type="ORF">BC643_0922</name>
</gene>
<evidence type="ECO:0000259" key="2">
    <source>
        <dbReference type="Pfam" id="PF03061"/>
    </source>
</evidence>
<reference evidence="3 4" key="1">
    <citation type="submission" date="2018-09" db="EMBL/GenBank/DDBJ databases">
        <title>Genomic Encyclopedia of Archaeal and Bacterial Type Strains, Phase II (KMG-II): from individual species to whole genera.</title>
        <authorList>
            <person name="Goeker M."/>
        </authorList>
    </citation>
    <scope>NUCLEOTIDE SEQUENCE [LARGE SCALE GENOMIC DNA]</scope>
    <source>
        <strain evidence="3 4">DSM 27148</strain>
    </source>
</reference>
<dbReference type="PANTHER" id="PTHR47260:SF1">
    <property type="entry name" value="UPF0644 PROTEIN PB2B4.06"/>
    <property type="match status" value="1"/>
</dbReference>
<dbReference type="GO" id="GO:0016289">
    <property type="term" value="F:acyl-CoA hydrolase activity"/>
    <property type="evidence" value="ECO:0007669"/>
    <property type="project" value="UniProtKB-ARBA"/>
</dbReference>
<dbReference type="InterPro" id="IPR003736">
    <property type="entry name" value="PAAI_dom"/>
</dbReference>
<keyword evidence="1" id="KW-0378">Hydrolase</keyword>
<evidence type="ECO:0000313" key="3">
    <source>
        <dbReference type="EMBL" id="RKD90582.1"/>
    </source>
</evidence>
<dbReference type="RefSeq" id="WP_120271978.1">
    <property type="nucleotide sequence ID" value="NZ_RAPN01000001.1"/>
</dbReference>
<dbReference type="OrthoDB" id="9792301at2"/>
<evidence type="ECO:0000313" key="4">
    <source>
        <dbReference type="Proteomes" id="UP000283387"/>
    </source>
</evidence>
<dbReference type="SUPFAM" id="SSF54637">
    <property type="entry name" value="Thioesterase/thiol ester dehydrase-isomerase"/>
    <property type="match status" value="1"/>
</dbReference>
<name>A0A419W545_9BACT</name>
<dbReference type="InterPro" id="IPR052061">
    <property type="entry name" value="PTE-AB_protein"/>
</dbReference>
<dbReference type="EMBL" id="RAPN01000001">
    <property type="protein sequence ID" value="RKD90582.1"/>
    <property type="molecule type" value="Genomic_DNA"/>
</dbReference>
<dbReference type="Gene3D" id="3.10.129.10">
    <property type="entry name" value="Hotdog Thioesterase"/>
    <property type="match status" value="1"/>
</dbReference>
<dbReference type="PANTHER" id="PTHR47260">
    <property type="entry name" value="UPF0644 PROTEIN PB2B4.06"/>
    <property type="match status" value="1"/>
</dbReference>
<dbReference type="NCBIfam" id="TIGR00369">
    <property type="entry name" value="unchar_dom_1"/>
    <property type="match status" value="1"/>
</dbReference>
<dbReference type="AlphaFoldDB" id="A0A419W545"/>
<accession>A0A419W545</accession>
<feature type="domain" description="Thioesterase" evidence="2">
    <location>
        <begin position="55"/>
        <end position="130"/>
    </location>
</feature>
<dbReference type="CDD" id="cd03443">
    <property type="entry name" value="PaaI_thioesterase"/>
    <property type="match status" value="1"/>
</dbReference>
<keyword evidence="4" id="KW-1185">Reference proteome</keyword>
<protein>
    <submittedName>
        <fullName evidence="3">Uncharacterized protein (TIGR00369 family)</fullName>
    </submittedName>
</protein>
<organism evidence="3 4">
    <name type="scientific">Mangrovibacterium diazotrophicum</name>
    <dbReference type="NCBI Taxonomy" id="1261403"/>
    <lineage>
        <taxon>Bacteria</taxon>
        <taxon>Pseudomonadati</taxon>
        <taxon>Bacteroidota</taxon>
        <taxon>Bacteroidia</taxon>
        <taxon>Marinilabiliales</taxon>
        <taxon>Prolixibacteraceae</taxon>
        <taxon>Mangrovibacterium</taxon>
    </lineage>
</organism>
<comment type="caution">
    <text evidence="3">The sequence shown here is derived from an EMBL/GenBank/DDBJ whole genome shotgun (WGS) entry which is preliminary data.</text>
</comment>
<sequence>MRKILNVHRNDDPELYQCIGCSPHNPIGLKLEFWEDGDELYAEWEPQPNFMGWVNVLHGGIQATLLDEIGGWVVYVKCGTAGVTTELNVKYKEPVYTNTGKITLRAKLLEKQRRTAKIEARIYNSEGKLCTMAEMDYFIFPERIAREKYHYPGVEAFFDKED</sequence>
<dbReference type="Proteomes" id="UP000283387">
    <property type="component" value="Unassembled WGS sequence"/>
</dbReference>
<evidence type="ECO:0000256" key="1">
    <source>
        <dbReference type="ARBA" id="ARBA00022801"/>
    </source>
</evidence>
<proteinExistence type="predicted"/>
<dbReference type="Pfam" id="PF03061">
    <property type="entry name" value="4HBT"/>
    <property type="match status" value="1"/>
</dbReference>